<dbReference type="PROSITE" id="PS50011">
    <property type="entry name" value="PROTEIN_KINASE_DOM"/>
    <property type="match status" value="1"/>
</dbReference>
<evidence type="ECO:0000256" key="12">
    <source>
        <dbReference type="ARBA" id="ARBA00022840"/>
    </source>
</evidence>
<dbReference type="AlphaFoldDB" id="A0A3S3NR97"/>
<dbReference type="SMART" id="SM00220">
    <property type="entry name" value="S_TKc"/>
    <property type="match status" value="1"/>
</dbReference>
<dbReference type="STRING" id="337451.A0A3S3NR97"/>
<feature type="domain" description="Protein kinase" evidence="21">
    <location>
        <begin position="592"/>
        <end position="873"/>
    </location>
</feature>
<comment type="similarity">
    <text evidence="2">Belongs to the protein kinase superfamily. Ser/Thr protein kinase family.</text>
</comment>
<dbReference type="PROSITE" id="PS00107">
    <property type="entry name" value="PROTEIN_KINASE_ATP"/>
    <property type="match status" value="1"/>
</dbReference>
<dbReference type="Proteomes" id="UP000283530">
    <property type="component" value="Unassembled WGS sequence"/>
</dbReference>
<dbReference type="InterPro" id="IPR000719">
    <property type="entry name" value="Prot_kinase_dom"/>
</dbReference>
<dbReference type="GO" id="GO:0005886">
    <property type="term" value="C:plasma membrane"/>
    <property type="evidence" value="ECO:0007669"/>
    <property type="project" value="UniProtKB-SubCell"/>
</dbReference>
<dbReference type="InterPro" id="IPR052422">
    <property type="entry name" value="Auxin_Ser/Thr_Kinase"/>
</dbReference>
<dbReference type="PANTHER" id="PTHR47986:SF1">
    <property type="entry name" value="OS04G0685900 PROTEIN"/>
    <property type="match status" value="1"/>
</dbReference>
<gene>
    <name evidence="22" type="ORF">CKAN_02648500</name>
</gene>
<evidence type="ECO:0000256" key="7">
    <source>
        <dbReference type="ARBA" id="ARBA00022692"/>
    </source>
</evidence>
<protein>
    <submittedName>
        <fullName evidence="22">Receptor protein kinase TMK1</fullName>
    </submittedName>
</protein>
<evidence type="ECO:0000256" key="16">
    <source>
        <dbReference type="ARBA" id="ARBA00023170"/>
    </source>
</evidence>
<dbReference type="InterPro" id="IPR011009">
    <property type="entry name" value="Kinase-like_dom_sf"/>
</dbReference>
<evidence type="ECO:0000256" key="3">
    <source>
        <dbReference type="ARBA" id="ARBA00022475"/>
    </source>
</evidence>
<dbReference type="PROSITE" id="PS00108">
    <property type="entry name" value="PROTEIN_KINASE_ST"/>
    <property type="match status" value="1"/>
</dbReference>
<keyword evidence="17" id="KW-0325">Glycoprotein</keyword>
<reference evidence="22 23" key="1">
    <citation type="journal article" date="2019" name="Nat. Plants">
        <title>Stout camphor tree genome fills gaps in understanding of flowering plant genome evolution.</title>
        <authorList>
            <person name="Chaw S.M."/>
            <person name="Liu Y.C."/>
            <person name="Wu Y.W."/>
            <person name="Wang H.Y."/>
            <person name="Lin C.I."/>
            <person name="Wu C.S."/>
            <person name="Ke H.M."/>
            <person name="Chang L.Y."/>
            <person name="Hsu C.Y."/>
            <person name="Yang H.T."/>
            <person name="Sudianto E."/>
            <person name="Hsu M.H."/>
            <person name="Wu K.P."/>
            <person name="Wang L.N."/>
            <person name="Leebens-Mack J.H."/>
            <person name="Tsai I.J."/>
        </authorList>
    </citation>
    <scope>NUCLEOTIDE SEQUENCE [LARGE SCALE GENOMIC DNA]</scope>
    <source>
        <strain evidence="23">cv. Chaw 1501</strain>
        <tissue evidence="22">Young leaves</tissue>
    </source>
</reference>
<sequence length="935" mass="103036">MKLPFALIFFSFSLVLGATDPQDLQVLKDFRECLENPELLKWPSDGNDPCGPPSWPHIFCSGTRVSQIQVHNLGLNGCLPQNFNQLSSLTNIGFQRNNLSGHLPSFSGLSALEYVYLDFNQFDTIPLDFFDGLASLRVVSLDYNPLNKTTGWSLPIALQNSVQLMTLSLIGCNLIGPMPDFLGAMPSLTALKLSYNRLSGEIPSSYGGSELQILWLNNQNGSKLSGPINIIASMSMLRQLWLHGNQFTGTIPVGLAGCISLTDLWLSNNELVGTVPDALVELPLQMLRLDNNKLTGSIPKFEADKFSYSGNSFCQSVPGIPCSSEVTTLLDFLAEVNYPVDLASSWSGNDPCAGWFGISCNNGKVSVINLPNMKLNGTLSSSIGKLDSLVSIILGGNNLFGSIPENLVGLKTLRVLNLSGNELAPPVPNFGSSVRVYINGNPLLEAHLPMRTPRGNSPPPWNTIHPPPVNSLEPDLSTLNKSSEKKVFKRSKVILIAVLPVAFSVSLVLLMVFICAKKGVSFQALSLFDVRHNDQLNPEDTVKISIGNDTNLNSSKLVASSSQSSSLDKRQIMDFGNRIISVHVLRKLTHNFSSENEIGRGGFGTVYKGIFDDGTVVAIKRMEASVINNQALNEFQAEIEVLSKVRHRHLVSLLAYFIEGSERLLVYEYLPQGALSRHLFQWKSQELEPLSWMQRLNIALDVARGLEYLHGFAHQSFIHRDLKSSNILLCNDYRAKISDFGLVKNALDGKTSIAATRLAGTFGYLAPEYAVTGKVTTKADVFSFGVVLMELITGLRAIDDSRPEESRYLAEWFWRIRLNEDKLKAAVDSTLYVMEETYNSILIVAELAVQCTMRDPNQRPDMGHVVNVLVPLVEKWKPTFDDQNEYSSIDYRQSLLQMVYGWQTVNGTSDADASNGSIPTRPMGFAESFTSACAR</sequence>
<keyword evidence="4" id="KW-0723">Serine/threonine-protein kinase</keyword>
<evidence type="ECO:0000313" key="22">
    <source>
        <dbReference type="EMBL" id="RWR97075.1"/>
    </source>
</evidence>
<evidence type="ECO:0000256" key="18">
    <source>
        <dbReference type="PROSITE-ProRule" id="PRU10141"/>
    </source>
</evidence>
<dbReference type="GO" id="GO:0004674">
    <property type="term" value="F:protein serine/threonine kinase activity"/>
    <property type="evidence" value="ECO:0007669"/>
    <property type="project" value="UniProtKB-KW"/>
</dbReference>
<comment type="subcellular location">
    <subcellularLocation>
        <location evidence="1">Cell membrane</location>
        <topology evidence="1">Single-pass membrane protein</topology>
    </subcellularLocation>
</comment>
<keyword evidence="6" id="KW-0808">Transferase</keyword>
<dbReference type="InterPro" id="IPR001611">
    <property type="entry name" value="Leu-rich_rpt"/>
</dbReference>
<keyword evidence="5" id="KW-0433">Leucine-rich repeat</keyword>
<dbReference type="InterPro" id="IPR008271">
    <property type="entry name" value="Ser/Thr_kinase_AS"/>
</dbReference>
<accession>A0A3S3NR97</accession>
<proteinExistence type="inferred from homology"/>
<evidence type="ECO:0000256" key="19">
    <source>
        <dbReference type="SAM" id="Phobius"/>
    </source>
</evidence>
<evidence type="ECO:0000256" key="11">
    <source>
        <dbReference type="ARBA" id="ARBA00022777"/>
    </source>
</evidence>
<evidence type="ECO:0000256" key="10">
    <source>
        <dbReference type="ARBA" id="ARBA00022741"/>
    </source>
</evidence>
<evidence type="ECO:0000256" key="5">
    <source>
        <dbReference type="ARBA" id="ARBA00022614"/>
    </source>
</evidence>
<feature type="transmembrane region" description="Helical" evidence="19">
    <location>
        <begin position="493"/>
        <end position="516"/>
    </location>
</feature>
<dbReference type="FunFam" id="3.80.10.10:FF:000129">
    <property type="entry name" value="Leucine-rich repeat receptor-like kinase"/>
    <property type="match status" value="1"/>
</dbReference>
<dbReference type="SUPFAM" id="SSF56112">
    <property type="entry name" value="Protein kinase-like (PK-like)"/>
    <property type="match status" value="1"/>
</dbReference>
<evidence type="ECO:0000256" key="2">
    <source>
        <dbReference type="ARBA" id="ARBA00008684"/>
    </source>
</evidence>
<dbReference type="InterPro" id="IPR013210">
    <property type="entry name" value="LRR_N_plant-typ"/>
</dbReference>
<comment type="caution">
    <text evidence="22">The sequence shown here is derived from an EMBL/GenBank/DDBJ whole genome shotgun (WGS) entry which is preliminary data.</text>
</comment>
<dbReference type="FunFam" id="3.30.200.20:FF:000039">
    <property type="entry name" value="receptor-like protein kinase FERONIA"/>
    <property type="match status" value="1"/>
</dbReference>
<dbReference type="FunFam" id="3.80.10.10:FF:000190">
    <property type="entry name" value="Receptor-like kinase TMK4"/>
    <property type="match status" value="1"/>
</dbReference>
<evidence type="ECO:0000256" key="15">
    <source>
        <dbReference type="ARBA" id="ARBA00023157"/>
    </source>
</evidence>
<evidence type="ECO:0000256" key="20">
    <source>
        <dbReference type="SAM" id="SignalP"/>
    </source>
</evidence>
<feature type="binding site" evidence="18">
    <location>
        <position position="620"/>
    </location>
    <ligand>
        <name>ATP</name>
        <dbReference type="ChEBI" id="CHEBI:30616"/>
    </ligand>
</feature>
<dbReference type="Gene3D" id="1.10.510.10">
    <property type="entry name" value="Transferase(Phosphotransferase) domain 1"/>
    <property type="match status" value="1"/>
</dbReference>
<dbReference type="GO" id="GO:0005524">
    <property type="term" value="F:ATP binding"/>
    <property type="evidence" value="ECO:0007669"/>
    <property type="project" value="UniProtKB-UniRule"/>
</dbReference>
<dbReference type="Pfam" id="PF00560">
    <property type="entry name" value="LRR_1"/>
    <property type="match status" value="3"/>
</dbReference>
<name>A0A3S3NR97_9MAGN</name>
<dbReference type="InterPro" id="IPR017441">
    <property type="entry name" value="Protein_kinase_ATP_BS"/>
</dbReference>
<keyword evidence="8 20" id="KW-0732">Signal</keyword>
<keyword evidence="12 18" id="KW-0067">ATP-binding</keyword>
<dbReference type="SUPFAM" id="SSF52058">
    <property type="entry name" value="L domain-like"/>
    <property type="match status" value="1"/>
</dbReference>
<evidence type="ECO:0000256" key="9">
    <source>
        <dbReference type="ARBA" id="ARBA00022737"/>
    </source>
</evidence>
<dbReference type="InterPro" id="IPR032675">
    <property type="entry name" value="LRR_dom_sf"/>
</dbReference>
<evidence type="ECO:0000256" key="8">
    <source>
        <dbReference type="ARBA" id="ARBA00022729"/>
    </source>
</evidence>
<keyword evidence="3" id="KW-1003">Cell membrane</keyword>
<keyword evidence="23" id="KW-1185">Reference proteome</keyword>
<dbReference type="Gene3D" id="3.80.10.10">
    <property type="entry name" value="Ribonuclease Inhibitor"/>
    <property type="match status" value="2"/>
</dbReference>
<feature type="chain" id="PRO_5018741833" evidence="20">
    <location>
        <begin position="18"/>
        <end position="935"/>
    </location>
</feature>
<dbReference type="InterPro" id="IPR003591">
    <property type="entry name" value="Leu-rich_rpt_typical-subtyp"/>
</dbReference>
<evidence type="ECO:0000259" key="21">
    <source>
        <dbReference type="PROSITE" id="PS50011"/>
    </source>
</evidence>
<evidence type="ECO:0000256" key="13">
    <source>
        <dbReference type="ARBA" id="ARBA00022989"/>
    </source>
</evidence>
<evidence type="ECO:0000256" key="17">
    <source>
        <dbReference type="ARBA" id="ARBA00023180"/>
    </source>
</evidence>
<evidence type="ECO:0000256" key="14">
    <source>
        <dbReference type="ARBA" id="ARBA00023136"/>
    </source>
</evidence>
<feature type="signal peptide" evidence="20">
    <location>
        <begin position="1"/>
        <end position="17"/>
    </location>
</feature>
<dbReference type="Pfam" id="PF07714">
    <property type="entry name" value="PK_Tyr_Ser-Thr"/>
    <property type="match status" value="1"/>
</dbReference>
<dbReference type="EMBL" id="QPKB01000012">
    <property type="protein sequence ID" value="RWR97075.1"/>
    <property type="molecule type" value="Genomic_DNA"/>
</dbReference>
<keyword evidence="14 19" id="KW-0472">Membrane</keyword>
<evidence type="ECO:0000256" key="4">
    <source>
        <dbReference type="ARBA" id="ARBA00022527"/>
    </source>
</evidence>
<keyword evidence="11 22" id="KW-0418">Kinase</keyword>
<keyword evidence="10 18" id="KW-0547">Nucleotide-binding</keyword>
<dbReference type="Gene3D" id="3.30.200.20">
    <property type="entry name" value="Phosphorylase Kinase, domain 1"/>
    <property type="match status" value="1"/>
</dbReference>
<dbReference type="PANTHER" id="PTHR47986">
    <property type="entry name" value="OSJNBA0070M12.3 PROTEIN"/>
    <property type="match status" value="1"/>
</dbReference>
<keyword evidence="13 19" id="KW-1133">Transmembrane helix</keyword>
<keyword evidence="7 19" id="KW-0812">Transmembrane</keyword>
<dbReference type="OrthoDB" id="2018786at2759"/>
<organism evidence="22 23">
    <name type="scientific">Cinnamomum micranthum f. kanehirae</name>
    <dbReference type="NCBI Taxonomy" id="337451"/>
    <lineage>
        <taxon>Eukaryota</taxon>
        <taxon>Viridiplantae</taxon>
        <taxon>Streptophyta</taxon>
        <taxon>Embryophyta</taxon>
        <taxon>Tracheophyta</taxon>
        <taxon>Spermatophyta</taxon>
        <taxon>Magnoliopsida</taxon>
        <taxon>Magnoliidae</taxon>
        <taxon>Laurales</taxon>
        <taxon>Lauraceae</taxon>
        <taxon>Cinnamomum</taxon>
    </lineage>
</organism>
<dbReference type="CDD" id="cd14066">
    <property type="entry name" value="STKc_IRAK"/>
    <property type="match status" value="1"/>
</dbReference>
<dbReference type="FunFam" id="1.10.510.10:FF:000468">
    <property type="entry name" value="PTI1-like tyrosine-protein kinase 3"/>
    <property type="match status" value="1"/>
</dbReference>
<keyword evidence="16 22" id="KW-0675">Receptor</keyword>
<evidence type="ECO:0000313" key="23">
    <source>
        <dbReference type="Proteomes" id="UP000283530"/>
    </source>
</evidence>
<dbReference type="Pfam" id="PF08263">
    <property type="entry name" value="LRRNT_2"/>
    <property type="match status" value="2"/>
</dbReference>
<dbReference type="SMART" id="SM00369">
    <property type="entry name" value="LRR_TYP"/>
    <property type="match status" value="5"/>
</dbReference>
<evidence type="ECO:0000256" key="1">
    <source>
        <dbReference type="ARBA" id="ARBA00004162"/>
    </source>
</evidence>
<dbReference type="InterPro" id="IPR001245">
    <property type="entry name" value="Ser-Thr/Tyr_kinase_cat_dom"/>
</dbReference>
<keyword evidence="15" id="KW-1015">Disulfide bond</keyword>
<keyword evidence="9" id="KW-0677">Repeat</keyword>
<evidence type="ECO:0000256" key="6">
    <source>
        <dbReference type="ARBA" id="ARBA00022679"/>
    </source>
</evidence>